<dbReference type="EMBL" id="GL883093">
    <property type="protein sequence ID" value="EGG10943.1"/>
    <property type="molecule type" value="Genomic_DNA"/>
</dbReference>
<keyword evidence="2" id="KW-0808">Transferase</keyword>
<feature type="domain" description="Alpha-type protein kinase" evidence="5">
    <location>
        <begin position="251"/>
        <end position="380"/>
    </location>
</feature>
<dbReference type="Pfam" id="PF02816">
    <property type="entry name" value="Alpha_kinase"/>
    <property type="match status" value="1"/>
</dbReference>
<evidence type="ECO:0000313" key="6">
    <source>
        <dbReference type="EMBL" id="EGG10943.1"/>
    </source>
</evidence>
<evidence type="ECO:0000259" key="5">
    <source>
        <dbReference type="Pfam" id="PF02816"/>
    </source>
</evidence>
<accession>F4R991</accession>
<proteinExistence type="predicted"/>
<dbReference type="RefSeq" id="XP_007405545.1">
    <property type="nucleotide sequence ID" value="XM_007405483.1"/>
</dbReference>
<dbReference type="InParanoid" id="F4R991"/>
<dbReference type="AlphaFoldDB" id="F4R991"/>
<dbReference type="GeneID" id="18936210"/>
<evidence type="ECO:0000256" key="1">
    <source>
        <dbReference type="ARBA" id="ARBA00022527"/>
    </source>
</evidence>
<dbReference type="Proteomes" id="UP000001072">
    <property type="component" value="Unassembled WGS sequence"/>
</dbReference>
<dbReference type="HOGENOM" id="CLU_048144_0_0_1"/>
<evidence type="ECO:0000256" key="4">
    <source>
        <dbReference type="SAM" id="MobiDB-lite"/>
    </source>
</evidence>
<feature type="region of interest" description="Disordered" evidence="4">
    <location>
        <begin position="1"/>
        <end position="58"/>
    </location>
</feature>
<dbReference type="VEuPathDB" id="FungiDB:MELLADRAFT_92336"/>
<gene>
    <name evidence="6" type="ORF">MELLADRAFT_92336</name>
</gene>
<keyword evidence="3" id="KW-0418">Kinase</keyword>
<evidence type="ECO:0000256" key="3">
    <source>
        <dbReference type="ARBA" id="ARBA00022777"/>
    </source>
</evidence>
<name>F4R991_MELLP</name>
<evidence type="ECO:0000256" key="2">
    <source>
        <dbReference type="ARBA" id="ARBA00022679"/>
    </source>
</evidence>
<reference evidence="7" key="1">
    <citation type="journal article" date="2011" name="Proc. Natl. Acad. Sci. U.S.A.">
        <title>Obligate biotrophy features unraveled by the genomic analysis of rust fungi.</title>
        <authorList>
            <person name="Duplessis S."/>
            <person name="Cuomo C.A."/>
            <person name="Lin Y.-C."/>
            <person name="Aerts A."/>
            <person name="Tisserant E."/>
            <person name="Veneault-Fourrey C."/>
            <person name="Joly D.L."/>
            <person name="Hacquard S."/>
            <person name="Amselem J."/>
            <person name="Cantarel B.L."/>
            <person name="Chiu R."/>
            <person name="Coutinho P.M."/>
            <person name="Feau N."/>
            <person name="Field M."/>
            <person name="Frey P."/>
            <person name="Gelhaye E."/>
            <person name="Goldberg J."/>
            <person name="Grabherr M.G."/>
            <person name="Kodira C.D."/>
            <person name="Kohler A."/>
            <person name="Kuees U."/>
            <person name="Lindquist E.A."/>
            <person name="Lucas S.M."/>
            <person name="Mago R."/>
            <person name="Mauceli E."/>
            <person name="Morin E."/>
            <person name="Murat C."/>
            <person name="Pangilinan J.L."/>
            <person name="Park R."/>
            <person name="Pearson M."/>
            <person name="Quesneville H."/>
            <person name="Rouhier N."/>
            <person name="Sakthikumar S."/>
            <person name="Salamov A.A."/>
            <person name="Schmutz J."/>
            <person name="Selles B."/>
            <person name="Shapiro H."/>
            <person name="Tanguay P."/>
            <person name="Tuskan G.A."/>
            <person name="Henrissat B."/>
            <person name="Van de Peer Y."/>
            <person name="Rouze P."/>
            <person name="Ellis J.G."/>
            <person name="Dodds P.N."/>
            <person name="Schein J.E."/>
            <person name="Zhong S."/>
            <person name="Hamelin R.C."/>
            <person name="Grigoriev I.V."/>
            <person name="Szabo L.J."/>
            <person name="Martin F."/>
        </authorList>
    </citation>
    <scope>NUCLEOTIDE SEQUENCE [LARGE SCALE GENOMIC DNA]</scope>
    <source>
        <strain evidence="7">98AG31 / pathotype 3-4-7</strain>
    </source>
</reference>
<keyword evidence="1" id="KW-0723">Serine/threonine-protein kinase</keyword>
<keyword evidence="7" id="KW-1185">Reference proteome</keyword>
<dbReference type="Gene3D" id="3.20.200.10">
    <property type="entry name" value="MHCK/EF2 kinase"/>
    <property type="match status" value="1"/>
</dbReference>
<sequence>MSREHDHMSDQFVADDPSSLPHEIRTHEDDVEGQVVNRSPDRARKPSPIAVDQDKAYGDDDNIIDTSFQPLDASDQADISMSTLSSKTLDGSELADISISSTGHIKRAAVVPYYEYIEDLSSKEEGYIYRLKPKKIKDNANHYDQYEDVNQIEDRIGFRGYSLIKAAACKDEDWVVRWIYIYHREISGWYHLKFHNSWDQMASQGHAHCFERALNNRYVEMALRSFIHDLFKKMDGGGHLEIDPVIQLWHQGASAMKVSRMCVMQSSGSPYDDEPRWKIIEEQTAVSHRYICKDNYYNPPARRGVWSDLIYAFHHYTYDFSASQTLIANLDCDRHGHISNVVCLDKKSTPYHSCENPSIADNIKRAFRQFAEQHECNEICEVLGNVALGKLDASENKK</sequence>
<dbReference type="GO" id="GO:0005524">
    <property type="term" value="F:ATP binding"/>
    <property type="evidence" value="ECO:0007669"/>
    <property type="project" value="InterPro"/>
</dbReference>
<dbReference type="GO" id="GO:0004674">
    <property type="term" value="F:protein serine/threonine kinase activity"/>
    <property type="evidence" value="ECO:0007669"/>
    <property type="project" value="UniProtKB-KW"/>
</dbReference>
<dbReference type="KEGG" id="mlr:MELLADRAFT_92336"/>
<organism evidence="7">
    <name type="scientific">Melampsora larici-populina (strain 98AG31 / pathotype 3-4-7)</name>
    <name type="common">Poplar leaf rust fungus</name>
    <dbReference type="NCBI Taxonomy" id="747676"/>
    <lineage>
        <taxon>Eukaryota</taxon>
        <taxon>Fungi</taxon>
        <taxon>Dikarya</taxon>
        <taxon>Basidiomycota</taxon>
        <taxon>Pucciniomycotina</taxon>
        <taxon>Pucciniomycetes</taxon>
        <taxon>Pucciniales</taxon>
        <taxon>Melampsoraceae</taxon>
        <taxon>Melampsora</taxon>
    </lineage>
</organism>
<dbReference type="InterPro" id="IPR011009">
    <property type="entry name" value="Kinase-like_dom_sf"/>
</dbReference>
<protein>
    <recommendedName>
        <fullName evidence="5">Alpha-type protein kinase domain-containing protein</fullName>
    </recommendedName>
</protein>
<dbReference type="SUPFAM" id="SSF56112">
    <property type="entry name" value="Protein kinase-like (PK-like)"/>
    <property type="match status" value="1"/>
</dbReference>
<evidence type="ECO:0000313" key="7">
    <source>
        <dbReference type="Proteomes" id="UP000001072"/>
    </source>
</evidence>
<dbReference type="InterPro" id="IPR004166">
    <property type="entry name" value="a-kinase_dom"/>
</dbReference>